<reference evidence="2" key="3">
    <citation type="submission" date="2023-05" db="EMBL/GenBank/DDBJ databases">
        <authorList>
            <person name="Smith C.H."/>
        </authorList>
    </citation>
    <scope>NUCLEOTIDE SEQUENCE</scope>
    <source>
        <strain evidence="2">CHS0354</strain>
        <tissue evidence="2">Mantle</tissue>
    </source>
</reference>
<keyword evidence="3" id="KW-1185">Reference proteome</keyword>
<dbReference type="Proteomes" id="UP001195483">
    <property type="component" value="Unassembled WGS sequence"/>
</dbReference>
<protein>
    <recommendedName>
        <fullName evidence="1">Chitin-binding type-2 domain-containing protein</fullName>
    </recommendedName>
</protein>
<evidence type="ECO:0000313" key="3">
    <source>
        <dbReference type="Proteomes" id="UP001195483"/>
    </source>
</evidence>
<gene>
    <name evidence="2" type="ORF">CHS0354_013514</name>
</gene>
<dbReference type="Pfam" id="PF01607">
    <property type="entry name" value="CBM_14"/>
    <property type="match status" value="1"/>
</dbReference>
<dbReference type="GO" id="GO:0008061">
    <property type="term" value="F:chitin binding"/>
    <property type="evidence" value="ECO:0007669"/>
    <property type="project" value="InterPro"/>
</dbReference>
<evidence type="ECO:0000259" key="1">
    <source>
        <dbReference type="PROSITE" id="PS50940"/>
    </source>
</evidence>
<accession>A0AAE0W9T1</accession>
<dbReference type="PROSITE" id="PS50940">
    <property type="entry name" value="CHIT_BIND_II"/>
    <property type="match status" value="1"/>
</dbReference>
<dbReference type="SUPFAM" id="SSF57625">
    <property type="entry name" value="Invertebrate chitin-binding proteins"/>
    <property type="match status" value="1"/>
</dbReference>
<organism evidence="2 3">
    <name type="scientific">Potamilus streckersoni</name>
    <dbReference type="NCBI Taxonomy" id="2493646"/>
    <lineage>
        <taxon>Eukaryota</taxon>
        <taxon>Metazoa</taxon>
        <taxon>Spiralia</taxon>
        <taxon>Lophotrochozoa</taxon>
        <taxon>Mollusca</taxon>
        <taxon>Bivalvia</taxon>
        <taxon>Autobranchia</taxon>
        <taxon>Heteroconchia</taxon>
        <taxon>Palaeoheterodonta</taxon>
        <taxon>Unionida</taxon>
        <taxon>Unionoidea</taxon>
        <taxon>Unionidae</taxon>
        <taxon>Ambleminae</taxon>
        <taxon>Lampsilini</taxon>
        <taxon>Potamilus</taxon>
    </lineage>
</organism>
<dbReference type="Gene3D" id="2.170.140.10">
    <property type="entry name" value="Chitin binding domain"/>
    <property type="match status" value="1"/>
</dbReference>
<dbReference type="InterPro" id="IPR002557">
    <property type="entry name" value="Chitin-bd_dom"/>
</dbReference>
<dbReference type="SMART" id="SM00494">
    <property type="entry name" value="ChtBD2"/>
    <property type="match status" value="1"/>
</dbReference>
<feature type="domain" description="Chitin-binding type-2" evidence="1">
    <location>
        <begin position="20"/>
        <end position="79"/>
    </location>
</feature>
<proteinExistence type="predicted"/>
<reference evidence="2" key="2">
    <citation type="journal article" date="2021" name="Genome Biol. Evol.">
        <title>Developing a high-quality reference genome for a parasitic bivalve with doubly uniparental inheritance (Bivalvia: Unionida).</title>
        <authorList>
            <person name="Smith C.H."/>
        </authorList>
    </citation>
    <scope>NUCLEOTIDE SEQUENCE</scope>
    <source>
        <strain evidence="2">CHS0354</strain>
        <tissue evidence="2">Mantle</tissue>
    </source>
</reference>
<reference evidence="2" key="1">
    <citation type="journal article" date="2021" name="Genome Biol. Evol.">
        <title>A High-Quality Reference Genome for a Parasitic Bivalve with Doubly Uniparental Inheritance (Bivalvia: Unionida).</title>
        <authorList>
            <person name="Smith C.H."/>
        </authorList>
    </citation>
    <scope>NUCLEOTIDE SEQUENCE</scope>
    <source>
        <strain evidence="2">CHS0354</strain>
    </source>
</reference>
<dbReference type="InterPro" id="IPR036508">
    <property type="entry name" value="Chitin-bd_dom_sf"/>
</dbReference>
<sequence length="167" mass="18955">MHNKCSRSINGIKSIRALDLESCKLGVRTPDIRNCAKYYECTVSQGSQPILQAKECLYPLLFDKDSGKCVHYSDTTCDDRAAPKSPCEYDANQCRSSHCVPCHIRYPSCIGLPDGENFWAGREWTPYYIICHDERVVFTGECSTSDKTEIFNPDKKECAEFEDKIFG</sequence>
<name>A0AAE0W9T1_9BIVA</name>
<evidence type="ECO:0000313" key="2">
    <source>
        <dbReference type="EMBL" id="KAK3605717.1"/>
    </source>
</evidence>
<comment type="caution">
    <text evidence="2">The sequence shown here is derived from an EMBL/GenBank/DDBJ whole genome shotgun (WGS) entry which is preliminary data.</text>
</comment>
<dbReference type="GO" id="GO:0005576">
    <property type="term" value="C:extracellular region"/>
    <property type="evidence" value="ECO:0007669"/>
    <property type="project" value="InterPro"/>
</dbReference>
<dbReference type="EMBL" id="JAEAOA010000820">
    <property type="protein sequence ID" value="KAK3605717.1"/>
    <property type="molecule type" value="Genomic_DNA"/>
</dbReference>
<dbReference type="AlphaFoldDB" id="A0AAE0W9T1"/>